<dbReference type="InterPro" id="IPR016181">
    <property type="entry name" value="Acyl_CoA_acyltransferase"/>
</dbReference>
<dbReference type="SUPFAM" id="SSF55729">
    <property type="entry name" value="Acyl-CoA N-acyltransferases (Nat)"/>
    <property type="match status" value="1"/>
</dbReference>
<organism evidence="2 3">
    <name type="scientific">Cohnella boryungensis</name>
    <dbReference type="NCBI Taxonomy" id="768479"/>
    <lineage>
        <taxon>Bacteria</taxon>
        <taxon>Bacillati</taxon>
        <taxon>Bacillota</taxon>
        <taxon>Bacilli</taxon>
        <taxon>Bacillales</taxon>
        <taxon>Paenibacillaceae</taxon>
        <taxon>Cohnella</taxon>
    </lineage>
</organism>
<evidence type="ECO:0000259" key="1">
    <source>
        <dbReference type="Pfam" id="PF13673"/>
    </source>
</evidence>
<accession>A0ABV8SLC0</accession>
<dbReference type="Pfam" id="PF13673">
    <property type="entry name" value="Acetyltransf_10"/>
    <property type="match status" value="1"/>
</dbReference>
<protein>
    <submittedName>
        <fullName evidence="2">GNAT family N-acetyltransferase</fullName>
        <ecNumber evidence="2">2.3.1.-</ecNumber>
    </submittedName>
</protein>
<comment type="caution">
    <text evidence="2">The sequence shown here is derived from an EMBL/GenBank/DDBJ whole genome shotgun (WGS) entry which is preliminary data.</text>
</comment>
<sequence length="172" mass="19307">MSIFTSVERASAENTTEVMSLLVNTAEWLLMKGSTQWNGLLKGEDSSNTPEAISRGEVYLFKKDYRVAGMVILMQEPSAWDRDLWGEVSGDHSAIYLHRLAIDRKFAGQDVGKHIMRWVDGAVPEQLGKHVVRLDCLASISVLNDFYRDLGYRNVGEQANSSGMFSKFQKSV</sequence>
<dbReference type="GO" id="GO:0016746">
    <property type="term" value="F:acyltransferase activity"/>
    <property type="evidence" value="ECO:0007669"/>
    <property type="project" value="UniProtKB-KW"/>
</dbReference>
<gene>
    <name evidence="2" type="ORF">ACFO1S_27900</name>
</gene>
<name>A0ABV8SLC0_9BACL</name>
<reference evidence="3" key="1">
    <citation type="journal article" date="2019" name="Int. J. Syst. Evol. Microbiol.">
        <title>The Global Catalogue of Microorganisms (GCM) 10K type strain sequencing project: providing services to taxonomists for standard genome sequencing and annotation.</title>
        <authorList>
            <consortium name="The Broad Institute Genomics Platform"/>
            <consortium name="The Broad Institute Genome Sequencing Center for Infectious Disease"/>
            <person name="Wu L."/>
            <person name="Ma J."/>
        </authorList>
    </citation>
    <scope>NUCLEOTIDE SEQUENCE [LARGE SCALE GENOMIC DNA]</scope>
    <source>
        <strain evidence="3">CGMCC 4.1641</strain>
    </source>
</reference>
<evidence type="ECO:0000313" key="3">
    <source>
        <dbReference type="Proteomes" id="UP001595755"/>
    </source>
</evidence>
<dbReference type="EC" id="2.3.1.-" evidence="2"/>
<feature type="domain" description="N-acetyltransferase" evidence="1">
    <location>
        <begin position="93"/>
        <end position="163"/>
    </location>
</feature>
<evidence type="ECO:0000313" key="2">
    <source>
        <dbReference type="EMBL" id="MFC4307254.1"/>
    </source>
</evidence>
<dbReference type="Gene3D" id="3.40.630.30">
    <property type="match status" value="1"/>
</dbReference>
<keyword evidence="3" id="KW-1185">Reference proteome</keyword>
<dbReference type="Proteomes" id="UP001595755">
    <property type="component" value="Unassembled WGS sequence"/>
</dbReference>
<keyword evidence="2" id="KW-0808">Transferase</keyword>
<dbReference type="EMBL" id="JBHSED010000074">
    <property type="protein sequence ID" value="MFC4307254.1"/>
    <property type="molecule type" value="Genomic_DNA"/>
</dbReference>
<dbReference type="InterPro" id="IPR000182">
    <property type="entry name" value="GNAT_dom"/>
</dbReference>
<dbReference type="RefSeq" id="WP_204602993.1">
    <property type="nucleotide sequence ID" value="NZ_JBHSED010000074.1"/>
</dbReference>
<proteinExistence type="predicted"/>
<keyword evidence="2" id="KW-0012">Acyltransferase</keyword>